<dbReference type="GO" id="GO:0007165">
    <property type="term" value="P:signal transduction"/>
    <property type="evidence" value="ECO:0007669"/>
    <property type="project" value="InterPro"/>
</dbReference>
<dbReference type="GO" id="GO:0031267">
    <property type="term" value="F:small GTPase binding"/>
    <property type="evidence" value="ECO:0007669"/>
    <property type="project" value="TreeGrafter"/>
</dbReference>
<dbReference type="Pfam" id="PF00788">
    <property type="entry name" value="RA"/>
    <property type="match status" value="1"/>
</dbReference>
<dbReference type="SUPFAM" id="SSF109993">
    <property type="entry name" value="VPS9 domain"/>
    <property type="match status" value="1"/>
</dbReference>
<evidence type="ECO:0000256" key="1">
    <source>
        <dbReference type="ARBA" id="ARBA00004496"/>
    </source>
</evidence>
<dbReference type="PANTHER" id="PTHR23101">
    <property type="entry name" value="RAB GDP/GTP EXCHANGE FACTOR"/>
    <property type="match status" value="1"/>
</dbReference>
<accession>A0A9Q1CVE8</accession>
<feature type="region of interest" description="Disordered" evidence="7">
    <location>
        <begin position="491"/>
        <end position="515"/>
    </location>
</feature>
<dbReference type="EMBL" id="JAFJMO010000018">
    <property type="protein sequence ID" value="KAJ8250265.1"/>
    <property type="molecule type" value="Genomic_DNA"/>
</dbReference>
<dbReference type="PROSITE" id="PS50200">
    <property type="entry name" value="RA"/>
    <property type="match status" value="1"/>
</dbReference>
<dbReference type="InterPro" id="IPR045046">
    <property type="entry name" value="Vps9-like"/>
</dbReference>
<comment type="similarity">
    <text evidence="2">Belongs to the RIN (Ras interaction/interference) family.</text>
</comment>
<dbReference type="PROSITE" id="PS51205">
    <property type="entry name" value="VPS9"/>
    <property type="match status" value="1"/>
</dbReference>
<dbReference type="InterPro" id="IPR037191">
    <property type="entry name" value="VPS9_dom_sf"/>
</dbReference>
<dbReference type="SMART" id="SM00167">
    <property type="entry name" value="VPS9"/>
    <property type="match status" value="1"/>
</dbReference>
<comment type="subcellular location">
    <subcellularLocation>
        <location evidence="1">Cytoplasm</location>
    </subcellularLocation>
</comment>
<feature type="domain" description="Ras-associating" evidence="9">
    <location>
        <begin position="1019"/>
        <end position="1110"/>
    </location>
</feature>
<feature type="compositionally biased region" description="Low complexity" evidence="7">
    <location>
        <begin position="653"/>
        <end position="667"/>
    </location>
</feature>
<feature type="compositionally biased region" description="Basic and acidic residues" evidence="7">
    <location>
        <begin position="1125"/>
        <end position="1139"/>
    </location>
</feature>
<dbReference type="GO" id="GO:0005096">
    <property type="term" value="F:GTPase activator activity"/>
    <property type="evidence" value="ECO:0007669"/>
    <property type="project" value="UniProtKB-KW"/>
</dbReference>
<feature type="compositionally biased region" description="Basic and acidic residues" evidence="7">
    <location>
        <begin position="494"/>
        <end position="509"/>
    </location>
</feature>
<feature type="region of interest" description="Disordered" evidence="7">
    <location>
        <begin position="547"/>
        <end position="716"/>
    </location>
</feature>
<feature type="compositionally biased region" description="Low complexity" evidence="7">
    <location>
        <begin position="699"/>
        <end position="710"/>
    </location>
</feature>
<feature type="compositionally biased region" description="Basic and acidic residues" evidence="7">
    <location>
        <begin position="575"/>
        <end position="589"/>
    </location>
</feature>
<organism evidence="11 12">
    <name type="scientific">Conger conger</name>
    <name type="common">Conger eel</name>
    <name type="synonym">Muraena conger</name>
    <dbReference type="NCBI Taxonomy" id="82655"/>
    <lineage>
        <taxon>Eukaryota</taxon>
        <taxon>Metazoa</taxon>
        <taxon>Chordata</taxon>
        <taxon>Craniata</taxon>
        <taxon>Vertebrata</taxon>
        <taxon>Euteleostomi</taxon>
        <taxon>Actinopterygii</taxon>
        <taxon>Neopterygii</taxon>
        <taxon>Teleostei</taxon>
        <taxon>Anguilliformes</taxon>
        <taxon>Congridae</taxon>
        <taxon>Conger</taxon>
    </lineage>
</organism>
<dbReference type="GO" id="GO:0005829">
    <property type="term" value="C:cytosol"/>
    <property type="evidence" value="ECO:0007669"/>
    <property type="project" value="TreeGrafter"/>
</dbReference>
<dbReference type="InterPro" id="IPR000159">
    <property type="entry name" value="RA_dom"/>
</dbReference>
<dbReference type="GO" id="GO:0005085">
    <property type="term" value="F:guanyl-nucleotide exchange factor activity"/>
    <property type="evidence" value="ECO:0007669"/>
    <property type="project" value="InterPro"/>
</dbReference>
<feature type="domain" description="SH2" evidence="8">
    <location>
        <begin position="375"/>
        <end position="469"/>
    </location>
</feature>
<sequence length="1146" mass="127150">MAQNNGNSSHWSIQRRVEGLVNKHMADMALETLQHRLSAVSEEINHLAEEAATRRAEDVQIRAEDVPRRADVTFEVESQSDMHHSGGVGEKLMPAAASSETASQRKIISLLLEIKEEQQKQWAVLKELQTRMQGPVCEEEFEALDIDLPLRSMEQLDETERHLEDAGAQKKMVSHLSRMGGATVDDAVRRLMQAVLSFGVGSELNWVGRGQKRSFRNTRLQGVLFRALKRTPVGKEATHHHGFWNCGGTSYLRQDSGCPEGPHRRAHGHGLEKESMAKSSEVQPCPLDRTGCLFKLIDTFPAEMGELKRERGQTTVSLDGDPAMVALSGAEELVSGVFLQPPSSGGAPGTRDSGYSSLRRRMSVLDRLVQTHPVWLQLSLSEEEAARILELQPPGTFLVRKSCKLQKKVISLRLDETASTVLHRDFPVKEGQYTFSLEGSGISFADLFRLVAFYCVSRDVLPFPLRLPEAIAGARTHAELEEVAEQGAAFWDSAGRRRDSPQPGRDRGWRGATLPALRTRAPSQLECSRPNGALCFINPLFLRTHRLPEEPSAPKPPSTARGKVAWVNSEPPSTKTRDPGSDTARDGRAMPETASWIGPSPGAGPASAPIDVPPAQVLLRPHPDPLDDSLSPHTRPGSTEEPDRNAPGGLRLSNISSSSSSDSVDFSPEIFLQGPGASVVGDSSLDDEEDDFEARAGSDPESTPSPSSRPSRLRRSSFALPTTLKGKFRKMSDVFSALRTPEKRLQRQVLELSQDKDSYFGSLVQDHISFLQENRGAHTSGEDLLQTLRQFMTQLKAYLCQSSELDPSLLQLIHESQIDEVLEKAMHKCVLKPLKGVVDAALRDCQVNSGAWQQLRENLPLAKAKEPQELGVEGAVPPDPDAIERIRHKFLVMGKLYSPEKKVAMLLRVCKQIYTIMEENSERLYGADDFLPMLTYVLAQCEMPQLDAEIQYMMELLDPSLLQGEGGYYLTSAYGAMALIRNFQEEKRARTLSSETRNTLHQWHRRRTSERVRPCIEDFQNYLRVALLEAGGGCTAKTFPVPPAFTTADVCRLCARRFRVGDPESHALFLLTGDRVQQLAPDTRPQRIKAELHGQPRPPRFHFLYRRVSRPPADRPPRAGGIRHKPGENRSLDSRKEGGSSKGVGS</sequence>
<protein>
    <recommendedName>
        <fullName evidence="13">Ras and Rab interactor 2</fullName>
    </recommendedName>
</protein>
<dbReference type="FunFam" id="1.20.1050.80:FF:000002">
    <property type="entry name" value="Ras and Rab interactor 2"/>
    <property type="match status" value="1"/>
</dbReference>
<name>A0A9Q1CVE8_CONCO</name>
<evidence type="ECO:0000256" key="3">
    <source>
        <dbReference type="ARBA" id="ARBA00022468"/>
    </source>
</evidence>
<dbReference type="AlphaFoldDB" id="A0A9Q1CVE8"/>
<dbReference type="PROSITE" id="PS50001">
    <property type="entry name" value="SH2"/>
    <property type="match status" value="1"/>
</dbReference>
<gene>
    <name evidence="11" type="ORF">COCON_G00221870</name>
</gene>
<dbReference type="Gene3D" id="1.20.1050.80">
    <property type="entry name" value="VPS9 domain"/>
    <property type="match status" value="1"/>
</dbReference>
<evidence type="ECO:0000256" key="4">
    <source>
        <dbReference type="ARBA" id="ARBA00022490"/>
    </source>
</evidence>
<keyword evidence="5 6" id="KW-0727">SH2 domain</keyword>
<dbReference type="Pfam" id="PF23268">
    <property type="entry name" value="RIN1"/>
    <property type="match status" value="1"/>
</dbReference>
<dbReference type="GO" id="GO:0016192">
    <property type="term" value="P:vesicle-mediated transport"/>
    <property type="evidence" value="ECO:0007669"/>
    <property type="project" value="InterPro"/>
</dbReference>
<feature type="region of interest" description="Disordered" evidence="7">
    <location>
        <begin position="257"/>
        <end position="282"/>
    </location>
</feature>
<comment type="caution">
    <text evidence="11">The sequence shown here is derived from an EMBL/GenBank/DDBJ whole genome shotgun (WGS) entry which is preliminary data.</text>
</comment>
<evidence type="ECO:0000259" key="10">
    <source>
        <dbReference type="PROSITE" id="PS51205"/>
    </source>
</evidence>
<dbReference type="SMART" id="SM00314">
    <property type="entry name" value="RA"/>
    <property type="match status" value="1"/>
</dbReference>
<evidence type="ECO:0000256" key="2">
    <source>
        <dbReference type="ARBA" id="ARBA00006919"/>
    </source>
</evidence>
<evidence type="ECO:0000313" key="11">
    <source>
        <dbReference type="EMBL" id="KAJ8250265.1"/>
    </source>
</evidence>
<feature type="domain" description="VPS9" evidence="10">
    <location>
        <begin position="849"/>
        <end position="989"/>
    </location>
</feature>
<feature type="region of interest" description="Disordered" evidence="7">
    <location>
        <begin position="1106"/>
        <end position="1146"/>
    </location>
</feature>
<evidence type="ECO:0000259" key="9">
    <source>
        <dbReference type="PROSITE" id="PS50200"/>
    </source>
</evidence>
<feature type="compositionally biased region" description="Low complexity" evidence="7">
    <location>
        <begin position="598"/>
        <end position="609"/>
    </location>
</feature>
<evidence type="ECO:0000259" key="8">
    <source>
        <dbReference type="PROSITE" id="PS50001"/>
    </source>
</evidence>
<evidence type="ECO:0000256" key="6">
    <source>
        <dbReference type="PROSITE-ProRule" id="PRU00191"/>
    </source>
</evidence>
<keyword evidence="3" id="KW-0343">GTPase activation</keyword>
<dbReference type="Gene3D" id="3.30.505.10">
    <property type="entry name" value="SH2 domain"/>
    <property type="match status" value="1"/>
</dbReference>
<dbReference type="GO" id="GO:0030139">
    <property type="term" value="C:endocytic vesicle"/>
    <property type="evidence" value="ECO:0007669"/>
    <property type="project" value="TreeGrafter"/>
</dbReference>
<dbReference type="PANTHER" id="PTHR23101:SF51">
    <property type="entry name" value="RAS AND RAB INTERACTOR 2"/>
    <property type="match status" value="1"/>
</dbReference>
<evidence type="ECO:0000313" key="12">
    <source>
        <dbReference type="Proteomes" id="UP001152803"/>
    </source>
</evidence>
<dbReference type="Pfam" id="PF02204">
    <property type="entry name" value="VPS9"/>
    <property type="match status" value="1"/>
</dbReference>
<dbReference type="OrthoDB" id="21085at2759"/>
<proteinExistence type="inferred from homology"/>
<dbReference type="SUPFAM" id="SSF55550">
    <property type="entry name" value="SH2 domain"/>
    <property type="match status" value="1"/>
</dbReference>
<dbReference type="InterPro" id="IPR003123">
    <property type="entry name" value="VPS9"/>
</dbReference>
<evidence type="ECO:0008006" key="13">
    <source>
        <dbReference type="Google" id="ProtNLM"/>
    </source>
</evidence>
<dbReference type="Proteomes" id="UP001152803">
    <property type="component" value="Unassembled WGS sequence"/>
</dbReference>
<evidence type="ECO:0000256" key="7">
    <source>
        <dbReference type="SAM" id="MobiDB-lite"/>
    </source>
</evidence>
<dbReference type="InterPro" id="IPR036860">
    <property type="entry name" value="SH2_dom_sf"/>
</dbReference>
<reference evidence="11" key="1">
    <citation type="journal article" date="2023" name="Science">
        <title>Genome structures resolve the early diversification of teleost fishes.</title>
        <authorList>
            <person name="Parey E."/>
            <person name="Louis A."/>
            <person name="Montfort J."/>
            <person name="Bouchez O."/>
            <person name="Roques C."/>
            <person name="Iampietro C."/>
            <person name="Lluch J."/>
            <person name="Castinel A."/>
            <person name="Donnadieu C."/>
            <person name="Desvignes T."/>
            <person name="Floi Bucao C."/>
            <person name="Jouanno E."/>
            <person name="Wen M."/>
            <person name="Mejri S."/>
            <person name="Dirks R."/>
            <person name="Jansen H."/>
            <person name="Henkel C."/>
            <person name="Chen W.J."/>
            <person name="Zahm M."/>
            <person name="Cabau C."/>
            <person name="Klopp C."/>
            <person name="Thompson A.W."/>
            <person name="Robinson-Rechavi M."/>
            <person name="Braasch I."/>
            <person name="Lecointre G."/>
            <person name="Bobe J."/>
            <person name="Postlethwait J.H."/>
            <person name="Berthelot C."/>
            <person name="Roest Crollius H."/>
            <person name="Guiguen Y."/>
        </authorList>
    </citation>
    <scope>NUCLEOTIDE SEQUENCE</scope>
    <source>
        <strain evidence="11">Concon-B</strain>
    </source>
</reference>
<keyword evidence="12" id="KW-1185">Reference proteome</keyword>
<evidence type="ECO:0000256" key="5">
    <source>
        <dbReference type="ARBA" id="ARBA00022999"/>
    </source>
</evidence>
<dbReference type="SMART" id="SM00252">
    <property type="entry name" value="SH2"/>
    <property type="match status" value="1"/>
</dbReference>
<dbReference type="InterPro" id="IPR000980">
    <property type="entry name" value="SH2"/>
</dbReference>
<keyword evidence="4" id="KW-0963">Cytoplasm</keyword>